<reference evidence="1 2" key="1">
    <citation type="submission" date="2018-05" db="EMBL/GenBank/DDBJ databases">
        <title>Flavobacterium sp. MEBiC07310.</title>
        <authorList>
            <person name="Baek K."/>
        </authorList>
    </citation>
    <scope>NUCLEOTIDE SEQUENCE [LARGE SCALE GENOMIC DNA]</scope>
    <source>
        <strain evidence="1 2">MEBiC07310</strain>
    </source>
</reference>
<dbReference type="EMBL" id="CP029463">
    <property type="protein sequence ID" value="AWM14704.1"/>
    <property type="molecule type" value="Genomic_DNA"/>
</dbReference>
<dbReference type="KEGG" id="fse:DI487_13110"/>
<sequence>MKQNYNLTLILFFILLNLSNVYSQIVVNGEYGIGRTSPANSFFPELKANQTASLSIGKKHNSDLAWSQELNHPETGLTFEYSNYGNNQIIGSSYSLLPYLELPFLKSKIKGLALNTAMGVSYFDKTYDDGANWTNKAVSTHFTWSYRMFLYYSLFSNSNLKTRLSLGYTHHSNGHVKWPNNGLNTFLLGLNFKFQKEKVNLEKDSIISSLPVKFFSIRTGIGQHSLSRLENKNKEVYAVALSYGKIYKNTYKVGIGLYYRFYESYYDYIKSEGYLINEEYPELKKNAFYNSSTYGVFINGELLLNHIAFEAELGFNIDKPFYKVDYRLNDEKYIPETNSYEVGTLGGYYNVKRFVAGKLGLKYYLLNTKNSPKHNLSIGASICSNLGQADYSELALSYTYCLK</sequence>
<accession>A0A2U8QXY6</accession>
<dbReference type="Gene3D" id="2.40.160.20">
    <property type="match status" value="1"/>
</dbReference>
<dbReference type="Pfam" id="PF09411">
    <property type="entry name" value="PagL"/>
    <property type="match status" value="1"/>
</dbReference>
<evidence type="ECO:0000313" key="1">
    <source>
        <dbReference type="EMBL" id="AWM14704.1"/>
    </source>
</evidence>
<gene>
    <name evidence="1" type="ORF">DI487_13110</name>
</gene>
<dbReference type="RefSeq" id="WP_109570042.1">
    <property type="nucleotide sequence ID" value="NZ_CP029463.1"/>
</dbReference>
<proteinExistence type="predicted"/>
<organism evidence="1 2">
    <name type="scientific">Flavobacterium sediminis</name>
    <dbReference type="NCBI Taxonomy" id="2201181"/>
    <lineage>
        <taxon>Bacteria</taxon>
        <taxon>Pseudomonadati</taxon>
        <taxon>Bacteroidota</taxon>
        <taxon>Flavobacteriia</taxon>
        <taxon>Flavobacteriales</taxon>
        <taxon>Flavobacteriaceae</taxon>
        <taxon>Flavobacterium</taxon>
    </lineage>
</organism>
<dbReference type="OrthoDB" id="627554at2"/>
<keyword evidence="2" id="KW-1185">Reference proteome</keyword>
<name>A0A2U8QXY6_9FLAO</name>
<dbReference type="AlphaFoldDB" id="A0A2U8QXY6"/>
<dbReference type="Proteomes" id="UP000245429">
    <property type="component" value="Chromosome"/>
</dbReference>
<evidence type="ECO:0008006" key="3">
    <source>
        <dbReference type="Google" id="ProtNLM"/>
    </source>
</evidence>
<dbReference type="InterPro" id="IPR018550">
    <property type="entry name" value="Lipid-A_deacylase-rel"/>
</dbReference>
<evidence type="ECO:0000313" key="2">
    <source>
        <dbReference type="Proteomes" id="UP000245429"/>
    </source>
</evidence>
<protein>
    <recommendedName>
        <fullName evidence="3">Deacylase</fullName>
    </recommendedName>
</protein>